<name>A0A975ZQT0_9RHOB</name>
<organism evidence="1 2">
    <name type="scientific">Marinovum algicola</name>
    <dbReference type="NCBI Taxonomy" id="42444"/>
    <lineage>
        <taxon>Bacteria</taxon>
        <taxon>Pseudomonadati</taxon>
        <taxon>Pseudomonadota</taxon>
        <taxon>Alphaproteobacteria</taxon>
        <taxon>Rhodobacterales</taxon>
        <taxon>Roseobacteraceae</taxon>
        <taxon>Marinovum</taxon>
    </lineage>
</organism>
<accession>A0A975ZQT0</accession>
<gene>
    <name evidence="1" type="ORF">SAMN04487940_12810</name>
</gene>
<evidence type="ECO:0000313" key="1">
    <source>
        <dbReference type="EMBL" id="SEK08960.1"/>
    </source>
</evidence>
<dbReference type="GeneID" id="80820847"/>
<keyword evidence="2" id="KW-1185">Reference proteome</keyword>
<dbReference type="AlphaFoldDB" id="A0A975ZQT0"/>
<reference evidence="1 2" key="1">
    <citation type="submission" date="2016-10" db="EMBL/GenBank/DDBJ databases">
        <authorList>
            <person name="Varghese N."/>
            <person name="Submissions S."/>
        </authorList>
    </citation>
    <scope>NUCLEOTIDE SEQUENCE [LARGE SCALE GENOMIC DNA]</scope>
    <source>
        <strain evidence="1 2">FF3</strain>
    </source>
</reference>
<protein>
    <submittedName>
        <fullName evidence="1">Uncharacterized protein</fullName>
    </submittedName>
</protein>
<sequence length="98" mass="11260">MKMKRLQPIPQAIVLLLVFPGAVDAGACLPPLRPFVPDDPVALAEFADLIGEDFETYIEDVQAYFRCLEQERARAFDEARQVSQDYERFLQERDADNR</sequence>
<proteinExistence type="predicted"/>
<evidence type="ECO:0000313" key="2">
    <source>
        <dbReference type="Proteomes" id="UP000182932"/>
    </source>
</evidence>
<dbReference type="Proteomes" id="UP000182932">
    <property type="component" value="Unassembled WGS sequence"/>
</dbReference>
<comment type="caution">
    <text evidence="1">The sequence shown here is derived from an EMBL/GenBank/DDBJ whole genome shotgun (WGS) entry which is preliminary data.</text>
</comment>
<dbReference type="EMBL" id="FNYY01000028">
    <property type="protein sequence ID" value="SEK08960.1"/>
    <property type="molecule type" value="Genomic_DNA"/>
</dbReference>
<dbReference type="RefSeq" id="WP_170850613.1">
    <property type="nucleotide sequence ID" value="NZ_FNYY01000028.1"/>
</dbReference>